<dbReference type="SUPFAM" id="SSF48264">
    <property type="entry name" value="Cytochrome P450"/>
    <property type="match status" value="1"/>
</dbReference>
<keyword evidence="5" id="KW-0560">Oxidoreductase</keyword>
<evidence type="ECO:0000256" key="2">
    <source>
        <dbReference type="ARBA" id="ARBA00005179"/>
    </source>
</evidence>
<keyword evidence="4" id="KW-0479">Metal-binding</keyword>
<protein>
    <recommendedName>
        <fullName evidence="11">Cytochrome P450</fullName>
    </recommendedName>
</protein>
<name>A0ABR4AM72_9LECA</name>
<evidence type="ECO:0000256" key="8">
    <source>
        <dbReference type="SAM" id="Phobius"/>
    </source>
</evidence>
<keyword evidence="8" id="KW-1133">Transmembrane helix</keyword>
<evidence type="ECO:0008006" key="11">
    <source>
        <dbReference type="Google" id="ProtNLM"/>
    </source>
</evidence>
<dbReference type="InterPro" id="IPR036396">
    <property type="entry name" value="Cyt_P450_sf"/>
</dbReference>
<evidence type="ECO:0000313" key="10">
    <source>
        <dbReference type="Proteomes" id="UP001590950"/>
    </source>
</evidence>
<keyword evidence="3" id="KW-0349">Heme</keyword>
<keyword evidence="8" id="KW-0812">Transmembrane</keyword>
<dbReference type="EMBL" id="JBEFKJ010000004">
    <property type="protein sequence ID" value="KAL2046218.1"/>
    <property type="molecule type" value="Genomic_DNA"/>
</dbReference>
<dbReference type="Pfam" id="PF00067">
    <property type="entry name" value="p450"/>
    <property type="match status" value="1"/>
</dbReference>
<keyword evidence="8" id="KW-0472">Membrane</keyword>
<keyword evidence="10" id="KW-1185">Reference proteome</keyword>
<keyword evidence="6" id="KW-0408">Iron</keyword>
<sequence>MAAEPDSFALFYFTAAAILFAGPIGYFFTRLYHARMLIRERQQRNLPVAPGHSFLFGHLLYLKSVIDALPEKAHYQYAFGDIARHHFSREGVFYMDLWPVSSLFLTVVSPQVANQTTQTNSSLGLDKPALLPRFFKPITDGENLFTMPEKEWKPWRTTFNKGFSHDHILSLVPRMAKETSVYCSRLRTCAEKGALIHLDPITLRFTMDLIGQTILNTSLGAQKGYNTLADCMLSQIRWHQPNAETNPFEYLNFARWYMHWWNSRQMNDYIGKELDKRYNEYKADAANTRSKAVIDIVLQAYMPENTKTAPANLDPEFRAFAIRQIRLFVFAGHDSTSSTICYTLHLLATNPEILTRIRVEHDAVFGKDLAATQSLLESQPHLTESLPYTTAIIKETLRLFTPAGSSKAGKPRVDLTDDVGNRCPTDDATVFFVHVEMHRSPKYWIRPDDFLPERWLVDPGHELYPMKGASRPFEHGPRNCIAQGLVMTEMRVVLAMVVRQFDFKPAYEEWDRLHPSKGLRTYRGERAYQIEEGAAHPVDKYPCRVYERGSSSSLDITTFTPV</sequence>
<comment type="pathway">
    <text evidence="2">Secondary metabolite biosynthesis.</text>
</comment>
<evidence type="ECO:0000256" key="3">
    <source>
        <dbReference type="ARBA" id="ARBA00022617"/>
    </source>
</evidence>
<dbReference type="PANTHER" id="PTHR24305:SF107">
    <property type="entry name" value="P450, PUTATIVE (EUROFUNG)-RELATED"/>
    <property type="match status" value="1"/>
</dbReference>
<evidence type="ECO:0000256" key="7">
    <source>
        <dbReference type="ARBA" id="ARBA00023033"/>
    </source>
</evidence>
<evidence type="ECO:0000256" key="5">
    <source>
        <dbReference type="ARBA" id="ARBA00023002"/>
    </source>
</evidence>
<dbReference type="CDD" id="cd11051">
    <property type="entry name" value="CYP59-like"/>
    <property type="match status" value="1"/>
</dbReference>
<comment type="cofactor">
    <cofactor evidence="1">
        <name>heme</name>
        <dbReference type="ChEBI" id="CHEBI:30413"/>
    </cofactor>
</comment>
<dbReference type="PRINTS" id="PR00385">
    <property type="entry name" value="P450"/>
</dbReference>
<evidence type="ECO:0000256" key="6">
    <source>
        <dbReference type="ARBA" id="ARBA00023004"/>
    </source>
</evidence>
<dbReference type="Proteomes" id="UP001590950">
    <property type="component" value="Unassembled WGS sequence"/>
</dbReference>
<dbReference type="PANTHER" id="PTHR24305">
    <property type="entry name" value="CYTOCHROME P450"/>
    <property type="match status" value="1"/>
</dbReference>
<accession>A0ABR4AM72</accession>
<feature type="transmembrane region" description="Helical" evidence="8">
    <location>
        <begin position="12"/>
        <end position="32"/>
    </location>
</feature>
<evidence type="ECO:0000256" key="1">
    <source>
        <dbReference type="ARBA" id="ARBA00001971"/>
    </source>
</evidence>
<dbReference type="InterPro" id="IPR001128">
    <property type="entry name" value="Cyt_P450"/>
</dbReference>
<dbReference type="Gene3D" id="1.10.630.10">
    <property type="entry name" value="Cytochrome P450"/>
    <property type="match status" value="1"/>
</dbReference>
<proteinExistence type="predicted"/>
<evidence type="ECO:0000313" key="9">
    <source>
        <dbReference type="EMBL" id="KAL2046218.1"/>
    </source>
</evidence>
<dbReference type="PRINTS" id="PR00463">
    <property type="entry name" value="EP450I"/>
</dbReference>
<organism evidence="9 10">
    <name type="scientific">Stereocaulon virgatum</name>
    <dbReference type="NCBI Taxonomy" id="373712"/>
    <lineage>
        <taxon>Eukaryota</taxon>
        <taxon>Fungi</taxon>
        <taxon>Dikarya</taxon>
        <taxon>Ascomycota</taxon>
        <taxon>Pezizomycotina</taxon>
        <taxon>Lecanoromycetes</taxon>
        <taxon>OSLEUM clade</taxon>
        <taxon>Lecanoromycetidae</taxon>
        <taxon>Lecanorales</taxon>
        <taxon>Lecanorineae</taxon>
        <taxon>Stereocaulaceae</taxon>
        <taxon>Stereocaulon</taxon>
    </lineage>
</organism>
<gene>
    <name evidence="9" type="ORF">N7G274_001665</name>
</gene>
<dbReference type="InterPro" id="IPR050121">
    <property type="entry name" value="Cytochrome_P450_monoxygenase"/>
</dbReference>
<reference evidence="9 10" key="1">
    <citation type="submission" date="2024-09" db="EMBL/GenBank/DDBJ databases">
        <title>Rethinking Asexuality: The Enigmatic Case of Functional Sexual Genes in Lepraria (Stereocaulaceae).</title>
        <authorList>
            <person name="Doellman M."/>
            <person name="Sun Y."/>
            <person name="Barcenas-Pena A."/>
            <person name="Lumbsch H.T."/>
            <person name="Grewe F."/>
        </authorList>
    </citation>
    <scope>NUCLEOTIDE SEQUENCE [LARGE SCALE GENOMIC DNA]</scope>
    <source>
        <strain evidence="9 10">Mercado 3170</strain>
    </source>
</reference>
<evidence type="ECO:0000256" key="4">
    <source>
        <dbReference type="ARBA" id="ARBA00022723"/>
    </source>
</evidence>
<dbReference type="InterPro" id="IPR002401">
    <property type="entry name" value="Cyt_P450_E_grp-I"/>
</dbReference>
<keyword evidence="7" id="KW-0503">Monooxygenase</keyword>
<comment type="caution">
    <text evidence="9">The sequence shown here is derived from an EMBL/GenBank/DDBJ whole genome shotgun (WGS) entry which is preliminary data.</text>
</comment>